<evidence type="ECO:0000313" key="6">
    <source>
        <dbReference type="EMBL" id="KAK2084811.1"/>
    </source>
</evidence>
<sequence length="134" mass="15807">MAPSHRGMILKPHFQKDWQWHVVRRWNKSTDSLKANVQQLKEYDSKLILFLKKPLASKKGDSPAEELKLATQLTELVMPFWNVYKQEKALVITEEEKNFKALLVSSWPVLIPGSLAQWQKEPRKLQNRMLKRKN</sequence>
<keyword evidence="3" id="KW-0687">Ribonucleoprotein</keyword>
<proteinExistence type="inferred from homology"/>
<accession>A0ABQ9TJ86</accession>
<dbReference type="Pfam" id="PF01294">
    <property type="entry name" value="Ribosomal_L13e"/>
    <property type="match status" value="1"/>
</dbReference>
<keyword evidence="2" id="KW-0689">Ribosomal protein</keyword>
<dbReference type="InterPro" id="IPR001380">
    <property type="entry name" value="Ribosomal_eL13"/>
</dbReference>
<dbReference type="PANTHER" id="PTHR11722:SF0">
    <property type="entry name" value="LARGE RIBOSOMAL SUBUNIT PROTEIN EL13"/>
    <property type="match status" value="1"/>
</dbReference>
<reference evidence="6 7" key="1">
    <citation type="submission" date="2023-05" db="EMBL/GenBank/DDBJ databases">
        <title>B98-5 Cell Line De Novo Hybrid Assembly: An Optical Mapping Approach.</title>
        <authorList>
            <person name="Kananen K."/>
            <person name="Auerbach J.A."/>
            <person name="Kautto E."/>
            <person name="Blachly J.S."/>
        </authorList>
    </citation>
    <scope>NUCLEOTIDE SEQUENCE [LARGE SCALE GENOMIC DNA]</scope>
    <source>
        <strain evidence="6">B95-8</strain>
        <tissue evidence="6">Cell line</tissue>
    </source>
</reference>
<evidence type="ECO:0000256" key="4">
    <source>
        <dbReference type="ARBA" id="ARBA00035216"/>
    </source>
</evidence>
<comment type="caution">
    <text evidence="6">The sequence shown here is derived from an EMBL/GenBank/DDBJ whole genome shotgun (WGS) entry which is preliminary data.</text>
</comment>
<evidence type="ECO:0000256" key="5">
    <source>
        <dbReference type="ARBA" id="ARBA00035321"/>
    </source>
</evidence>
<evidence type="ECO:0000256" key="1">
    <source>
        <dbReference type="ARBA" id="ARBA00005640"/>
    </source>
</evidence>
<gene>
    <name evidence="6" type="ORF">P7K49_037844</name>
</gene>
<name>A0ABQ9TJ86_SAGOE</name>
<evidence type="ECO:0000313" key="7">
    <source>
        <dbReference type="Proteomes" id="UP001266305"/>
    </source>
</evidence>
<evidence type="ECO:0000256" key="2">
    <source>
        <dbReference type="ARBA" id="ARBA00022980"/>
    </source>
</evidence>
<dbReference type="Proteomes" id="UP001266305">
    <property type="component" value="Unassembled WGS sequence"/>
</dbReference>
<organism evidence="6 7">
    <name type="scientific">Saguinus oedipus</name>
    <name type="common">Cotton-top tamarin</name>
    <name type="synonym">Oedipomidas oedipus</name>
    <dbReference type="NCBI Taxonomy" id="9490"/>
    <lineage>
        <taxon>Eukaryota</taxon>
        <taxon>Metazoa</taxon>
        <taxon>Chordata</taxon>
        <taxon>Craniata</taxon>
        <taxon>Vertebrata</taxon>
        <taxon>Euteleostomi</taxon>
        <taxon>Mammalia</taxon>
        <taxon>Eutheria</taxon>
        <taxon>Euarchontoglires</taxon>
        <taxon>Primates</taxon>
        <taxon>Haplorrhini</taxon>
        <taxon>Platyrrhini</taxon>
        <taxon>Cebidae</taxon>
        <taxon>Callitrichinae</taxon>
        <taxon>Saguinus</taxon>
    </lineage>
</organism>
<protein>
    <recommendedName>
        <fullName evidence="4">Large ribosomal subunit protein eL13</fullName>
    </recommendedName>
    <alternativeName>
        <fullName evidence="5">60S ribosomal protein L13</fullName>
    </alternativeName>
</protein>
<comment type="similarity">
    <text evidence="1">Belongs to the eukaryotic ribosomal protein eL13 family.</text>
</comment>
<evidence type="ECO:0000256" key="3">
    <source>
        <dbReference type="ARBA" id="ARBA00023274"/>
    </source>
</evidence>
<keyword evidence="7" id="KW-1185">Reference proteome</keyword>
<dbReference type="PANTHER" id="PTHR11722">
    <property type="entry name" value="60S RIBOSOMAL PROTEIN L13"/>
    <property type="match status" value="1"/>
</dbReference>
<dbReference type="EMBL" id="JASSZA010000022">
    <property type="protein sequence ID" value="KAK2084811.1"/>
    <property type="molecule type" value="Genomic_DNA"/>
</dbReference>